<dbReference type="SUPFAM" id="SSF89447">
    <property type="entry name" value="AbrB/MazE/MraZ-like"/>
    <property type="match status" value="1"/>
</dbReference>
<proteinExistence type="predicted"/>
<organism evidence="2 3">
    <name type="scientific">Ricinus communis</name>
    <name type="common">Castor bean</name>
    <dbReference type="NCBI Taxonomy" id="3988"/>
    <lineage>
        <taxon>Eukaryota</taxon>
        <taxon>Viridiplantae</taxon>
        <taxon>Streptophyta</taxon>
        <taxon>Embryophyta</taxon>
        <taxon>Tracheophyta</taxon>
        <taxon>Spermatophyta</taxon>
        <taxon>Magnoliopsida</taxon>
        <taxon>eudicotyledons</taxon>
        <taxon>Gunneridae</taxon>
        <taxon>Pentapetalae</taxon>
        <taxon>rosids</taxon>
        <taxon>fabids</taxon>
        <taxon>Malpighiales</taxon>
        <taxon>Euphorbiaceae</taxon>
        <taxon>Acalyphoideae</taxon>
        <taxon>Acalypheae</taxon>
        <taxon>Ricinus</taxon>
    </lineage>
</organism>
<keyword evidence="3" id="KW-1185">Reference proteome</keyword>
<evidence type="ECO:0000259" key="1">
    <source>
        <dbReference type="SMART" id="SM00966"/>
    </source>
</evidence>
<dbReference type="GO" id="GO:0003677">
    <property type="term" value="F:DNA binding"/>
    <property type="evidence" value="ECO:0007669"/>
    <property type="project" value="InterPro"/>
</dbReference>
<dbReference type="InterPro" id="IPR007159">
    <property type="entry name" value="SpoVT-AbrB_dom"/>
</dbReference>
<dbReference type="InParanoid" id="B9TJ28"/>
<dbReference type="SMART" id="SM00966">
    <property type="entry name" value="SpoVT_AbrB"/>
    <property type="match status" value="1"/>
</dbReference>
<dbReference type="Gene3D" id="2.10.260.10">
    <property type="match status" value="1"/>
</dbReference>
<protein>
    <recommendedName>
        <fullName evidence="1">SpoVT-AbrB domain-containing protein</fullName>
    </recommendedName>
</protein>
<evidence type="ECO:0000313" key="3">
    <source>
        <dbReference type="Proteomes" id="UP000008311"/>
    </source>
</evidence>
<gene>
    <name evidence="2" type="ORF">RCOM_1880820</name>
</gene>
<dbReference type="InterPro" id="IPR037914">
    <property type="entry name" value="SpoVT-AbrB_sf"/>
</dbReference>
<name>B9TJ28_RICCO</name>
<dbReference type="Proteomes" id="UP000008311">
    <property type="component" value="Unassembled WGS sequence"/>
</dbReference>
<evidence type="ECO:0000313" key="2">
    <source>
        <dbReference type="EMBL" id="EEF24137.1"/>
    </source>
</evidence>
<sequence>MQVAKWGNSLAVRLPASVVQALGLKEGEEIDLHVAGERSFEVSKQANAKELLTRLRSLRGRLPESFRFDRLEANLRDSDK</sequence>
<reference evidence="3" key="1">
    <citation type="journal article" date="2010" name="Nat. Biotechnol.">
        <title>Draft genome sequence of the oilseed species Ricinus communis.</title>
        <authorList>
            <person name="Chan A.P."/>
            <person name="Crabtree J."/>
            <person name="Zhao Q."/>
            <person name="Lorenzi H."/>
            <person name="Orvis J."/>
            <person name="Puiu D."/>
            <person name="Melake-Berhan A."/>
            <person name="Jones K.M."/>
            <person name="Redman J."/>
            <person name="Chen G."/>
            <person name="Cahoon E.B."/>
            <person name="Gedil M."/>
            <person name="Stanke M."/>
            <person name="Haas B.J."/>
            <person name="Wortman J.R."/>
            <person name="Fraser-Liggett C.M."/>
            <person name="Ravel J."/>
            <person name="Rabinowicz P.D."/>
        </authorList>
    </citation>
    <scope>NUCLEOTIDE SEQUENCE [LARGE SCALE GENOMIC DNA]</scope>
    <source>
        <strain evidence="3">cv. Hale</strain>
    </source>
</reference>
<dbReference type="AlphaFoldDB" id="B9TJ28"/>
<accession>B9TJ28</accession>
<dbReference type="Pfam" id="PF04014">
    <property type="entry name" value="MazE_antitoxin"/>
    <property type="match status" value="1"/>
</dbReference>
<dbReference type="EMBL" id="EQ983325">
    <property type="protein sequence ID" value="EEF24137.1"/>
    <property type="molecule type" value="Genomic_DNA"/>
</dbReference>
<feature type="domain" description="SpoVT-AbrB" evidence="1">
    <location>
        <begin position="4"/>
        <end position="50"/>
    </location>
</feature>